<dbReference type="RefSeq" id="WP_249709236.1">
    <property type="nucleotide sequence ID" value="NZ_JAMFMB010000009.1"/>
</dbReference>
<sequence>MSKDTHLAEVRSFYDSHPISLPQILEKLKRDGADLDALTEDTLQAYDQDHYGGVAANDALAELAGITDSDHVLDICCGLGGPARYLAQNYGCRVSGVDLTASRIEGAKRLTQMTGQADRVAFHCADAMNTPFADDEFDVAISQEAFCHIPDKDQVLRESARVLKSGGRLAFTDIVATDTTTGEGRRRLERELAFSGLCTIPDYRQRLERAGFTVRQADYLGEIWRDILIERLAMYRSLKDQTVERFGLAHFESWDSAYAFFVGQYETGGLSGVRLLAERL</sequence>
<proteinExistence type="predicted"/>
<dbReference type="InterPro" id="IPR029063">
    <property type="entry name" value="SAM-dependent_MTases_sf"/>
</dbReference>
<protein>
    <submittedName>
        <fullName evidence="3">Methyltransferase domain-containing protein</fullName>
    </submittedName>
</protein>
<accession>A0ABT0Q280</accession>
<keyword evidence="1" id="KW-0808">Transferase</keyword>
<organism evidence="3 4">
    <name type="scientific">Ruegeria spongiae</name>
    <dbReference type="NCBI Taxonomy" id="2942209"/>
    <lineage>
        <taxon>Bacteria</taxon>
        <taxon>Pseudomonadati</taxon>
        <taxon>Pseudomonadota</taxon>
        <taxon>Alphaproteobacteria</taxon>
        <taxon>Rhodobacterales</taxon>
        <taxon>Roseobacteraceae</taxon>
        <taxon>Ruegeria</taxon>
    </lineage>
</organism>
<evidence type="ECO:0000259" key="2">
    <source>
        <dbReference type="Pfam" id="PF08241"/>
    </source>
</evidence>
<dbReference type="EMBL" id="JAMFMB010000009">
    <property type="protein sequence ID" value="MCL6283707.1"/>
    <property type="molecule type" value="Genomic_DNA"/>
</dbReference>
<dbReference type="InterPro" id="IPR013216">
    <property type="entry name" value="Methyltransf_11"/>
</dbReference>
<dbReference type="Gene3D" id="3.40.50.150">
    <property type="entry name" value="Vaccinia Virus protein VP39"/>
    <property type="match status" value="1"/>
</dbReference>
<gene>
    <name evidence="3" type="ORF">M3P21_09205</name>
</gene>
<evidence type="ECO:0000313" key="4">
    <source>
        <dbReference type="Proteomes" id="UP001203880"/>
    </source>
</evidence>
<reference evidence="3" key="1">
    <citation type="submission" date="2022-05" db="EMBL/GenBank/DDBJ databases">
        <authorList>
            <person name="Park J.-S."/>
        </authorList>
    </citation>
    <scope>NUCLEOTIDE SEQUENCE</scope>
    <source>
        <strain evidence="3">2012CJ41-6</strain>
    </source>
</reference>
<dbReference type="GO" id="GO:0008168">
    <property type="term" value="F:methyltransferase activity"/>
    <property type="evidence" value="ECO:0007669"/>
    <property type="project" value="UniProtKB-KW"/>
</dbReference>
<evidence type="ECO:0000256" key="1">
    <source>
        <dbReference type="ARBA" id="ARBA00022679"/>
    </source>
</evidence>
<name>A0ABT0Q280_9RHOB</name>
<dbReference type="PANTHER" id="PTHR44068">
    <property type="entry name" value="ZGC:194242"/>
    <property type="match status" value="1"/>
</dbReference>
<dbReference type="SUPFAM" id="SSF53335">
    <property type="entry name" value="S-adenosyl-L-methionine-dependent methyltransferases"/>
    <property type="match status" value="1"/>
</dbReference>
<keyword evidence="4" id="KW-1185">Reference proteome</keyword>
<evidence type="ECO:0000313" key="3">
    <source>
        <dbReference type="EMBL" id="MCL6283707.1"/>
    </source>
</evidence>
<feature type="domain" description="Methyltransferase type 11" evidence="2">
    <location>
        <begin position="73"/>
        <end position="171"/>
    </location>
</feature>
<keyword evidence="3" id="KW-0489">Methyltransferase</keyword>
<dbReference type="GO" id="GO:0032259">
    <property type="term" value="P:methylation"/>
    <property type="evidence" value="ECO:0007669"/>
    <property type="project" value="UniProtKB-KW"/>
</dbReference>
<comment type="caution">
    <text evidence="3">The sequence shown here is derived from an EMBL/GenBank/DDBJ whole genome shotgun (WGS) entry which is preliminary data.</text>
</comment>
<dbReference type="Pfam" id="PF08241">
    <property type="entry name" value="Methyltransf_11"/>
    <property type="match status" value="1"/>
</dbReference>
<dbReference type="PANTHER" id="PTHR44068:SF11">
    <property type="entry name" value="GERANYL DIPHOSPHATE 2-C-METHYLTRANSFERASE"/>
    <property type="match status" value="1"/>
</dbReference>
<dbReference type="Proteomes" id="UP001203880">
    <property type="component" value="Unassembled WGS sequence"/>
</dbReference>
<dbReference type="InterPro" id="IPR050447">
    <property type="entry name" value="Erg6_SMT_methyltransf"/>
</dbReference>
<dbReference type="CDD" id="cd02440">
    <property type="entry name" value="AdoMet_MTases"/>
    <property type="match status" value="1"/>
</dbReference>